<reference evidence="11 12" key="1">
    <citation type="submission" date="2020-07" db="EMBL/GenBank/DDBJ databases">
        <title>Sequencing the genomes of 1000 actinobacteria strains.</title>
        <authorList>
            <person name="Klenk H.-P."/>
        </authorList>
    </citation>
    <scope>NUCLEOTIDE SEQUENCE [LARGE SCALE GENOMIC DNA]</scope>
    <source>
        <strain evidence="11 12">DSM 104006</strain>
    </source>
</reference>
<evidence type="ECO:0000256" key="3">
    <source>
        <dbReference type="ARBA" id="ARBA00022475"/>
    </source>
</evidence>
<name>A0A853AVN5_9PSEU</name>
<dbReference type="InterPro" id="IPR050763">
    <property type="entry name" value="ABC_transporter_ATP-binding"/>
</dbReference>
<dbReference type="InterPro" id="IPR005894">
    <property type="entry name" value="DrrA"/>
</dbReference>
<dbReference type="PANTHER" id="PTHR42711">
    <property type="entry name" value="ABC TRANSPORTER ATP-BINDING PROTEIN"/>
    <property type="match status" value="1"/>
</dbReference>
<dbReference type="EMBL" id="JACCFK010000001">
    <property type="protein sequence ID" value="NYI86697.1"/>
    <property type="molecule type" value="Genomic_DNA"/>
</dbReference>
<accession>A0A853AVN5</accession>
<evidence type="ECO:0000256" key="2">
    <source>
        <dbReference type="ARBA" id="ARBA00022448"/>
    </source>
</evidence>
<keyword evidence="12" id="KW-1185">Reference proteome</keyword>
<comment type="similarity">
    <text evidence="9">Belongs to the ABC transporter superfamily. Drug exporter-1 (DrugE1) (TC 3.A.1.105) family.</text>
</comment>
<comment type="subcellular location">
    <subcellularLocation>
        <location evidence="1">Cell membrane</location>
        <topology evidence="1">Peripheral membrane protein</topology>
    </subcellularLocation>
</comment>
<keyword evidence="3" id="KW-1003">Cell membrane</keyword>
<dbReference type="GO" id="GO:0046677">
    <property type="term" value="P:response to antibiotic"/>
    <property type="evidence" value="ECO:0007669"/>
    <property type="project" value="UniProtKB-KW"/>
</dbReference>
<dbReference type="InterPro" id="IPR003593">
    <property type="entry name" value="AAA+_ATPase"/>
</dbReference>
<dbReference type="InterPro" id="IPR027417">
    <property type="entry name" value="P-loop_NTPase"/>
</dbReference>
<keyword evidence="7" id="KW-0472">Membrane</keyword>
<sequence length="307" mass="32652">MIEVSGLCKAFGDREVLGGVDLTVERGSVVALLGPNGAGKSTTVKILTTLLAPDSGTARVGGFDVVRQAREVRRIIGVTGQQTAVDRILTGHENLVMMGRLFRLGTAAARRRADELLDRFDLTEAGGRPVKTYSGGMERRLDLAISLITAPPVLFLDEPTTGLDPRSRAGVWDTVRDLLAGGVTVLLTTQYLEEADELADRVALIDNGRVVAEGTPESLKQRVGSERLDLTFATAGAFELARLVLGPAHFGEGHTLSVPVDGAHDVREILNRLEQAGAQVADLALTRPTLDDVFLSLTGEPAIGATR</sequence>
<dbReference type="NCBIfam" id="TIGR01188">
    <property type="entry name" value="drrA"/>
    <property type="match status" value="1"/>
</dbReference>
<evidence type="ECO:0000256" key="6">
    <source>
        <dbReference type="ARBA" id="ARBA00022967"/>
    </source>
</evidence>
<keyword evidence="8" id="KW-0046">Antibiotic resistance</keyword>
<evidence type="ECO:0000256" key="5">
    <source>
        <dbReference type="ARBA" id="ARBA00022840"/>
    </source>
</evidence>
<proteinExistence type="inferred from homology"/>
<dbReference type="SUPFAM" id="SSF52540">
    <property type="entry name" value="P-loop containing nucleoside triphosphate hydrolases"/>
    <property type="match status" value="1"/>
</dbReference>
<evidence type="ECO:0000313" key="12">
    <source>
        <dbReference type="Proteomes" id="UP000549616"/>
    </source>
</evidence>
<dbReference type="GO" id="GO:1900753">
    <property type="term" value="P:doxorubicin transport"/>
    <property type="evidence" value="ECO:0007669"/>
    <property type="project" value="InterPro"/>
</dbReference>
<dbReference type="GO" id="GO:0043215">
    <property type="term" value="P:daunorubicin transport"/>
    <property type="evidence" value="ECO:0007669"/>
    <property type="project" value="InterPro"/>
</dbReference>
<dbReference type="InterPro" id="IPR003439">
    <property type="entry name" value="ABC_transporter-like_ATP-bd"/>
</dbReference>
<keyword evidence="6" id="KW-1278">Translocase</keyword>
<organism evidence="11 12">
    <name type="scientific">Amycolatopsis endophytica</name>
    <dbReference type="NCBI Taxonomy" id="860233"/>
    <lineage>
        <taxon>Bacteria</taxon>
        <taxon>Bacillati</taxon>
        <taxon>Actinomycetota</taxon>
        <taxon>Actinomycetes</taxon>
        <taxon>Pseudonocardiales</taxon>
        <taxon>Pseudonocardiaceae</taxon>
        <taxon>Amycolatopsis</taxon>
    </lineage>
</organism>
<feature type="domain" description="ABC transporter" evidence="10">
    <location>
        <begin position="2"/>
        <end position="232"/>
    </location>
</feature>
<protein>
    <submittedName>
        <fullName evidence="11">ABC-2 type transport system ATP-binding protein</fullName>
    </submittedName>
</protein>
<dbReference type="PANTHER" id="PTHR42711:SF19">
    <property type="entry name" value="DOXORUBICIN RESISTANCE ATP-BINDING PROTEIN DRRA"/>
    <property type="match status" value="1"/>
</dbReference>
<dbReference type="PROSITE" id="PS50893">
    <property type="entry name" value="ABC_TRANSPORTER_2"/>
    <property type="match status" value="1"/>
</dbReference>
<evidence type="ECO:0000256" key="7">
    <source>
        <dbReference type="ARBA" id="ARBA00023136"/>
    </source>
</evidence>
<keyword evidence="2" id="KW-0813">Transport</keyword>
<dbReference type="GO" id="GO:0016887">
    <property type="term" value="F:ATP hydrolysis activity"/>
    <property type="evidence" value="ECO:0007669"/>
    <property type="project" value="InterPro"/>
</dbReference>
<dbReference type="InterPro" id="IPR025302">
    <property type="entry name" value="DrrA1/2-like_C"/>
</dbReference>
<dbReference type="Proteomes" id="UP000549616">
    <property type="component" value="Unassembled WGS sequence"/>
</dbReference>
<evidence type="ECO:0000313" key="11">
    <source>
        <dbReference type="EMBL" id="NYI86697.1"/>
    </source>
</evidence>
<comment type="caution">
    <text evidence="11">The sequence shown here is derived from an EMBL/GenBank/DDBJ whole genome shotgun (WGS) entry which is preliminary data.</text>
</comment>
<evidence type="ECO:0000259" key="10">
    <source>
        <dbReference type="PROSITE" id="PS50893"/>
    </source>
</evidence>
<evidence type="ECO:0000256" key="8">
    <source>
        <dbReference type="ARBA" id="ARBA00023251"/>
    </source>
</evidence>
<dbReference type="SMART" id="SM00382">
    <property type="entry name" value="AAA"/>
    <property type="match status" value="1"/>
</dbReference>
<dbReference type="FunFam" id="3.40.50.300:FF:000589">
    <property type="entry name" value="ABC transporter, ATP-binding subunit"/>
    <property type="match status" value="1"/>
</dbReference>
<evidence type="ECO:0000256" key="1">
    <source>
        <dbReference type="ARBA" id="ARBA00004202"/>
    </source>
</evidence>
<dbReference type="RefSeq" id="WP_179771183.1">
    <property type="nucleotide sequence ID" value="NZ_JACCFK010000001.1"/>
</dbReference>
<keyword evidence="4" id="KW-0547">Nucleotide-binding</keyword>
<dbReference type="GO" id="GO:0005886">
    <property type="term" value="C:plasma membrane"/>
    <property type="evidence" value="ECO:0007669"/>
    <property type="project" value="UniProtKB-SubCell"/>
</dbReference>
<evidence type="ECO:0000256" key="4">
    <source>
        <dbReference type="ARBA" id="ARBA00022741"/>
    </source>
</evidence>
<gene>
    <name evidence="11" type="ORF">HNR02_000020</name>
</gene>
<keyword evidence="5 11" id="KW-0067">ATP-binding</keyword>
<dbReference type="GO" id="GO:0005524">
    <property type="term" value="F:ATP binding"/>
    <property type="evidence" value="ECO:0007669"/>
    <property type="project" value="UniProtKB-KW"/>
</dbReference>
<evidence type="ECO:0000256" key="9">
    <source>
        <dbReference type="ARBA" id="ARBA00049985"/>
    </source>
</evidence>
<dbReference type="AlphaFoldDB" id="A0A853AVN5"/>
<dbReference type="Pfam" id="PF00005">
    <property type="entry name" value="ABC_tran"/>
    <property type="match status" value="1"/>
</dbReference>
<dbReference type="Pfam" id="PF13732">
    <property type="entry name" value="DrrA1-3_C"/>
    <property type="match status" value="1"/>
</dbReference>
<dbReference type="Gene3D" id="3.40.50.300">
    <property type="entry name" value="P-loop containing nucleotide triphosphate hydrolases"/>
    <property type="match status" value="1"/>
</dbReference>